<keyword evidence="6 8" id="KW-1133">Transmembrane helix</keyword>
<dbReference type="EMBL" id="CP050964">
    <property type="protein sequence ID" value="QIX89249.1"/>
    <property type="molecule type" value="Genomic_DNA"/>
</dbReference>
<dbReference type="PIRSF" id="PIRSF005353">
    <property type="entry name" value="PbuG"/>
    <property type="match status" value="1"/>
</dbReference>
<feature type="transmembrane region" description="Helical" evidence="9">
    <location>
        <begin position="453"/>
        <end position="471"/>
    </location>
</feature>
<accession>A0A1I0K5B3</accession>
<keyword evidence="4 8" id="KW-1003">Cell membrane</keyword>
<dbReference type="InterPro" id="IPR045018">
    <property type="entry name" value="Azg-like"/>
</dbReference>
<dbReference type="Pfam" id="PF00860">
    <property type="entry name" value="Xan_ur_permease"/>
    <property type="match status" value="1"/>
</dbReference>
<comment type="subcellular location">
    <subcellularLocation>
        <location evidence="1 8">Cell membrane</location>
        <topology evidence="1 8">Multi-pass membrane protein</topology>
    </subcellularLocation>
</comment>
<keyword evidence="7 8" id="KW-0472">Membrane</keyword>
<keyword evidence="3 8" id="KW-0813">Transport</keyword>
<evidence type="ECO:0000256" key="7">
    <source>
        <dbReference type="ARBA" id="ARBA00023136"/>
    </source>
</evidence>
<gene>
    <name evidence="10" type="ORF">FOC47_00815</name>
    <name evidence="11" type="ORF">SAMN05216521_10888</name>
</gene>
<evidence type="ECO:0000313" key="12">
    <source>
        <dbReference type="Proteomes" id="UP000182121"/>
    </source>
</evidence>
<feature type="transmembrane region" description="Helical" evidence="9">
    <location>
        <begin position="155"/>
        <end position="173"/>
    </location>
</feature>
<keyword evidence="5 8" id="KW-0812">Transmembrane</keyword>
<evidence type="ECO:0000256" key="8">
    <source>
        <dbReference type="PIRNR" id="PIRNR005353"/>
    </source>
</evidence>
<evidence type="ECO:0000256" key="6">
    <source>
        <dbReference type="ARBA" id="ARBA00022989"/>
    </source>
</evidence>
<dbReference type="GeneID" id="57959691"/>
<dbReference type="InterPro" id="IPR006043">
    <property type="entry name" value="NCS2"/>
</dbReference>
<feature type="transmembrane region" description="Helical" evidence="9">
    <location>
        <begin position="92"/>
        <end position="111"/>
    </location>
</feature>
<evidence type="ECO:0000313" key="10">
    <source>
        <dbReference type="EMBL" id="QIX89249.1"/>
    </source>
</evidence>
<feature type="transmembrane region" description="Helical" evidence="9">
    <location>
        <begin position="21"/>
        <end position="42"/>
    </location>
</feature>
<dbReference type="GO" id="GO:0005886">
    <property type="term" value="C:plasma membrane"/>
    <property type="evidence" value="ECO:0007669"/>
    <property type="project" value="UniProtKB-SubCell"/>
</dbReference>
<evidence type="ECO:0000313" key="13">
    <source>
        <dbReference type="Proteomes" id="UP000501069"/>
    </source>
</evidence>
<dbReference type="InterPro" id="IPR026033">
    <property type="entry name" value="Azg-like_bact_archaea"/>
</dbReference>
<evidence type="ECO:0000256" key="4">
    <source>
        <dbReference type="ARBA" id="ARBA00022475"/>
    </source>
</evidence>
<evidence type="ECO:0000256" key="3">
    <source>
        <dbReference type="ARBA" id="ARBA00022448"/>
    </source>
</evidence>
<feature type="transmembrane region" description="Helical" evidence="9">
    <location>
        <begin position="193"/>
        <end position="214"/>
    </location>
</feature>
<dbReference type="EMBL" id="FOIO01000088">
    <property type="protein sequence ID" value="SEU18278.1"/>
    <property type="molecule type" value="Genomic_DNA"/>
</dbReference>
<feature type="transmembrane region" description="Helical" evidence="9">
    <location>
        <begin position="117"/>
        <end position="135"/>
    </location>
</feature>
<dbReference type="Proteomes" id="UP000501069">
    <property type="component" value="Chromosome"/>
</dbReference>
<feature type="transmembrane region" description="Helical" evidence="9">
    <location>
        <begin position="62"/>
        <end position="85"/>
    </location>
</feature>
<feature type="transmembrane region" description="Helical" evidence="9">
    <location>
        <begin position="221"/>
        <end position="241"/>
    </location>
</feature>
<dbReference type="PANTHER" id="PTHR43337">
    <property type="entry name" value="XANTHINE/URACIL PERMEASE C887.17-RELATED"/>
    <property type="match status" value="1"/>
</dbReference>
<dbReference type="PANTHER" id="PTHR43337:SF1">
    <property type="entry name" value="XANTHINE_URACIL PERMEASE C887.17-RELATED"/>
    <property type="match status" value="1"/>
</dbReference>
<evidence type="ECO:0000256" key="1">
    <source>
        <dbReference type="ARBA" id="ARBA00004651"/>
    </source>
</evidence>
<protein>
    <submittedName>
        <fullName evidence="10">NCS2 family permease</fullName>
    </submittedName>
    <submittedName>
        <fullName evidence="11">Putative MFS transporter, AGZA family, xanthine/uracil permease</fullName>
    </submittedName>
</protein>
<evidence type="ECO:0000256" key="5">
    <source>
        <dbReference type="ARBA" id="ARBA00022692"/>
    </source>
</evidence>
<feature type="transmembrane region" description="Helical" evidence="9">
    <location>
        <begin position="277"/>
        <end position="300"/>
    </location>
</feature>
<dbReference type="GO" id="GO:0005345">
    <property type="term" value="F:purine nucleobase transmembrane transporter activity"/>
    <property type="evidence" value="ECO:0007669"/>
    <property type="project" value="TreeGrafter"/>
</dbReference>
<feature type="transmembrane region" description="Helical" evidence="9">
    <location>
        <begin position="365"/>
        <end position="398"/>
    </location>
</feature>
<dbReference type="Proteomes" id="UP000182121">
    <property type="component" value="Unassembled WGS sequence"/>
</dbReference>
<name>A0A1I0K5B3_9FIRM</name>
<organism evidence="11 12">
    <name type="scientific">Enterocloster clostridioformis</name>
    <dbReference type="NCBI Taxonomy" id="1531"/>
    <lineage>
        <taxon>Bacteria</taxon>
        <taxon>Bacillati</taxon>
        <taxon>Bacillota</taxon>
        <taxon>Clostridia</taxon>
        <taxon>Lachnospirales</taxon>
        <taxon>Lachnospiraceae</taxon>
        <taxon>Enterocloster</taxon>
    </lineage>
</organism>
<evidence type="ECO:0000313" key="11">
    <source>
        <dbReference type="EMBL" id="SEU18278.1"/>
    </source>
</evidence>
<evidence type="ECO:0000256" key="2">
    <source>
        <dbReference type="ARBA" id="ARBA00005697"/>
    </source>
</evidence>
<feature type="transmembrane region" description="Helical" evidence="9">
    <location>
        <begin position="418"/>
        <end position="441"/>
    </location>
</feature>
<proteinExistence type="inferred from homology"/>
<sequence length="472" mass="49713">MKQETGRIDRFFQVSQNHSSVRTEVLAGITTFITIAYILILNPQILADPYVIMGDAAMAGKIANGVFIGTCIGAFIGTLLCALYARVPFAQAPGMGLNAFFAYTVVLGMGYTYGQALVVVFISGVFFIVITAIGLREAIIRSIPDAVKTAITPGIGLFITIIGLKNAGIVISNPATLVSLVDFSQWKIEEADLALMSSALVALAGLVIMGTLHARKIKGSILLGIVAATLIGIPLGVTHISNLDMNIGMKFRDFAEVSFVKMDFAGLFSGANMVETIFTVTMLVISFSLVNMFDSIGTLLGAAKQSGMIDENGEVIRMKQALMSDAISTAAGAMVGTSTVTTVVESSAGIAAGGRTGLTSLVTALMFLGAILFAPIVSIVPAAATAPALIFVGILMLGNIRDVDFSDMSNALPAFCTIVFMPFTYSIANGVAFGLITYCLMKLTTGRRQDVKVLTLAISVVFMVRYAFMTLG</sequence>
<reference evidence="10 13" key="2">
    <citation type="submission" date="2019-11" db="EMBL/GenBank/DDBJ databases">
        <title>FDA dAtabase for Regulatory Grade micrObial Sequences (FDA-ARGOS): Supporting development and validation of Infectious Disease Dx tests.</title>
        <authorList>
            <person name="Turner S."/>
            <person name="Byrd R."/>
            <person name="Tallon L."/>
            <person name="Sadzewicz L."/>
            <person name="Vavikolanu K."/>
            <person name="Mehta A."/>
            <person name="Aluvathingal J."/>
            <person name="Nadendla S."/>
            <person name="Myers T."/>
            <person name="Yan Y."/>
            <person name="Sichtig H."/>
        </authorList>
    </citation>
    <scope>NUCLEOTIDE SEQUENCE [LARGE SCALE GENOMIC DNA]</scope>
    <source>
        <strain evidence="10 13">FDAARGOS_739</strain>
    </source>
</reference>
<dbReference type="RefSeq" id="WP_003523791.1">
    <property type="nucleotide sequence ID" value="NZ_CABKQO010000001.1"/>
</dbReference>
<comment type="similarity">
    <text evidence="2 8">Belongs to the nucleobase:cation symporter-2 (NCS2) (TC 2.A.40) family. Azg-like subfamily.</text>
</comment>
<dbReference type="AlphaFoldDB" id="A0A1I0K5B3"/>
<evidence type="ECO:0000256" key="9">
    <source>
        <dbReference type="SAM" id="Phobius"/>
    </source>
</evidence>
<reference evidence="11 12" key="1">
    <citation type="submission" date="2016-10" db="EMBL/GenBank/DDBJ databases">
        <authorList>
            <person name="Varghese N."/>
            <person name="Submissions S."/>
        </authorList>
    </citation>
    <scope>NUCLEOTIDE SEQUENCE [LARGE SCALE GENOMIC DNA]</scope>
    <source>
        <strain evidence="11 12">NLAE-zl-C196</strain>
    </source>
</reference>